<evidence type="ECO:0000313" key="2">
    <source>
        <dbReference type="Proteomes" id="UP000199134"/>
    </source>
</evidence>
<dbReference type="InterPro" id="IPR046573">
    <property type="entry name" value="DUF6633"/>
</dbReference>
<accession>A0A1H0H2E9</accession>
<gene>
    <name evidence="1" type="ORF">SAMN04487900_11089</name>
</gene>
<dbReference type="AlphaFoldDB" id="A0A1H0H2E9"/>
<name>A0A1H0H2E9_9BACT</name>
<proteinExistence type="predicted"/>
<dbReference type="Pfam" id="PF20338">
    <property type="entry name" value="DUF6633"/>
    <property type="match status" value="1"/>
</dbReference>
<sequence>MQKYGSKGVEVLDTYHADYLFKKQLDDDACMFGEYPTLIQLKTDFDGKFPVAWLMAHLHDLSEYCGCRDKLSGHALQQCASVISTEFGFLKVTEIMLFLHRFKSGRYGRFYGSVDPIVITTSLRTFLRERANEYEEHDRKLKEKADAEYAKTAVTYEEYCRLNGLPVKSSPLSGSNVATPATTKPKGYKRYQEDHMKSMAYSLINNTQRYKPDDLKMLKDLFKEKMGCTPEEYVKQEKK</sequence>
<organism evidence="1 2">
    <name type="scientific">Prevotella communis</name>
    <dbReference type="NCBI Taxonomy" id="2913614"/>
    <lineage>
        <taxon>Bacteria</taxon>
        <taxon>Pseudomonadati</taxon>
        <taxon>Bacteroidota</taxon>
        <taxon>Bacteroidia</taxon>
        <taxon>Bacteroidales</taxon>
        <taxon>Prevotellaceae</taxon>
        <taxon>Prevotella</taxon>
    </lineage>
</organism>
<evidence type="ECO:0000313" key="1">
    <source>
        <dbReference type="EMBL" id="SDO13285.1"/>
    </source>
</evidence>
<dbReference type="EMBL" id="FNIW01000010">
    <property type="protein sequence ID" value="SDO13285.1"/>
    <property type="molecule type" value="Genomic_DNA"/>
</dbReference>
<dbReference type="Proteomes" id="UP000199134">
    <property type="component" value="Unassembled WGS sequence"/>
</dbReference>
<reference evidence="2" key="1">
    <citation type="submission" date="2016-10" db="EMBL/GenBank/DDBJ databases">
        <authorList>
            <person name="de Groot N.N."/>
        </authorList>
    </citation>
    <scope>NUCLEOTIDE SEQUENCE [LARGE SCALE GENOMIC DNA]</scope>
    <source>
        <strain evidence="2">BP1-145</strain>
    </source>
</reference>
<protein>
    <submittedName>
        <fullName evidence="1">Uncharacterized protein</fullName>
    </submittedName>
</protein>
<comment type="caution">
    <text evidence="1">The sequence shown here is derived from an EMBL/GenBank/DDBJ whole genome shotgun (WGS) entry which is preliminary data.</text>
</comment>